<accession>A0A2K4YDG6</accession>
<name>A0A2K4YDG6_9MYCO</name>
<organism evidence="1 2">
    <name type="scientific">Mycobacterium ahvazicum</name>
    <dbReference type="NCBI Taxonomy" id="1964395"/>
    <lineage>
        <taxon>Bacteria</taxon>
        <taxon>Bacillati</taxon>
        <taxon>Actinomycetota</taxon>
        <taxon>Actinomycetes</taxon>
        <taxon>Mycobacteriales</taxon>
        <taxon>Mycobacteriaceae</taxon>
        <taxon>Mycobacterium</taxon>
        <taxon>Mycobacterium simiae complex</taxon>
    </lineage>
</organism>
<sequence>MITILAARFSLAAIFAVADHRSAFLGTRLLWVG</sequence>
<evidence type="ECO:0000313" key="1">
    <source>
        <dbReference type="EMBL" id="SOX54845.1"/>
    </source>
</evidence>
<reference evidence="1" key="1">
    <citation type="submission" date="2018-01" db="EMBL/GenBank/DDBJ databases">
        <authorList>
            <consortium name="Urmite Genomes"/>
        </authorList>
    </citation>
    <scope>NUCLEOTIDE SEQUENCE [LARGE SCALE GENOMIC DNA]</scope>
    <source>
        <strain evidence="1">AFP003</strain>
    </source>
</reference>
<evidence type="ECO:0000313" key="2">
    <source>
        <dbReference type="Proteomes" id="UP000236318"/>
    </source>
</evidence>
<dbReference type="Proteomes" id="UP000236318">
    <property type="component" value="Unassembled WGS sequence"/>
</dbReference>
<proteinExistence type="predicted"/>
<protein>
    <submittedName>
        <fullName evidence="1">Uncharacterized protein</fullName>
    </submittedName>
</protein>
<dbReference type="AlphaFoldDB" id="A0A2K4YDG6"/>
<gene>
    <name evidence="1" type="ORF">MAAFP003_3524</name>
</gene>
<comment type="caution">
    <text evidence="1">The sequence shown here is derived from an EMBL/GenBank/DDBJ whole genome shotgun (WGS) entry which is preliminary data.</text>
</comment>
<dbReference type="EMBL" id="FXEG02000003">
    <property type="protein sequence ID" value="SOX54845.1"/>
    <property type="molecule type" value="Genomic_DNA"/>
</dbReference>
<keyword evidence="2" id="KW-1185">Reference proteome</keyword>